<dbReference type="AlphaFoldDB" id="B9BQC2"/>
<protein>
    <submittedName>
        <fullName evidence="2">Uncharacterized protein</fullName>
    </submittedName>
</protein>
<organism evidence="2 3">
    <name type="scientific">Burkholderia multivorans CGD2</name>
    <dbReference type="NCBI Taxonomy" id="513052"/>
    <lineage>
        <taxon>Bacteria</taxon>
        <taxon>Pseudomonadati</taxon>
        <taxon>Pseudomonadota</taxon>
        <taxon>Betaproteobacteria</taxon>
        <taxon>Burkholderiales</taxon>
        <taxon>Burkholderiaceae</taxon>
        <taxon>Burkholderia</taxon>
        <taxon>Burkholderia cepacia complex</taxon>
    </lineage>
</organism>
<evidence type="ECO:0000313" key="3">
    <source>
        <dbReference type="Proteomes" id="UP000004535"/>
    </source>
</evidence>
<reference evidence="2 3" key="1">
    <citation type="journal article" date="2012" name="J. Bacteriol.">
        <title>Draft Genome Sequence Determination for Cystic Fibrosis and Chronic Granulomatous Disease Burkholderia multivorans Isolates.</title>
        <authorList>
            <person name="Varga J.J."/>
            <person name="Losada L."/>
            <person name="Zelazny A.M."/>
            <person name="Brinkac L."/>
            <person name="Harkins D."/>
            <person name="Radune D."/>
            <person name="Hostetler J."/>
            <person name="Sampaio E.P."/>
            <person name="Ronning C.M."/>
            <person name="Nierman W.C."/>
            <person name="Greenberg D.E."/>
            <person name="Holland S.M."/>
            <person name="Goldberg J.B."/>
        </authorList>
    </citation>
    <scope>NUCLEOTIDE SEQUENCE [LARGE SCALE GENOMIC DNA]</scope>
    <source>
        <strain evidence="2 3">CGD2</strain>
    </source>
</reference>
<dbReference type="EMBL" id="ACFC01000005">
    <property type="protein sequence ID" value="EEE06817.1"/>
    <property type="molecule type" value="Genomic_DNA"/>
</dbReference>
<proteinExistence type="predicted"/>
<name>B9BQC2_9BURK</name>
<comment type="caution">
    <text evidence="2">The sequence shown here is derived from an EMBL/GenBank/DDBJ whole genome shotgun (WGS) entry which is preliminary data.</text>
</comment>
<dbReference type="Proteomes" id="UP000004535">
    <property type="component" value="Unassembled WGS sequence"/>
</dbReference>
<evidence type="ECO:0000313" key="2">
    <source>
        <dbReference type="EMBL" id="EEE06817.1"/>
    </source>
</evidence>
<gene>
    <name evidence="2" type="ORF">BURMUCGD2_1249</name>
</gene>
<feature type="region of interest" description="Disordered" evidence="1">
    <location>
        <begin position="1"/>
        <end position="48"/>
    </location>
</feature>
<sequence>MTRRPCRLLKSARPSPSARANRLRQAVVPRRAGRHRAPDACATPLKFK</sequence>
<accession>B9BQC2</accession>
<evidence type="ECO:0000256" key="1">
    <source>
        <dbReference type="SAM" id="MobiDB-lite"/>
    </source>
</evidence>